<feature type="compositionally biased region" description="Low complexity" evidence="10">
    <location>
        <begin position="876"/>
        <end position="885"/>
    </location>
</feature>
<feature type="region of interest" description="Disordered" evidence="10">
    <location>
        <begin position="1145"/>
        <end position="1174"/>
    </location>
</feature>
<feature type="domain" description="Helicase ATP-binding" evidence="11">
    <location>
        <begin position="266"/>
        <end position="434"/>
    </location>
</feature>
<name>A0A9Q5N5J4_SANBA</name>
<dbReference type="GO" id="GO:0005524">
    <property type="term" value="F:ATP binding"/>
    <property type="evidence" value="ECO:0007669"/>
    <property type="project" value="UniProtKB-UniRule"/>
</dbReference>
<feature type="compositionally biased region" description="Low complexity" evidence="10">
    <location>
        <begin position="530"/>
        <end position="542"/>
    </location>
</feature>
<dbReference type="PROSITE" id="PS51192">
    <property type="entry name" value="HELICASE_ATP_BIND_1"/>
    <property type="match status" value="1"/>
</dbReference>
<keyword evidence="14" id="KW-1185">Reference proteome</keyword>
<dbReference type="OrthoDB" id="164902at2759"/>
<protein>
    <recommendedName>
        <fullName evidence="9">ATP-dependent DNA helicase</fullName>
        <ecNumber evidence="9">3.6.4.12</ecNumber>
    </recommendedName>
</protein>
<dbReference type="InterPro" id="IPR011545">
    <property type="entry name" value="DEAD/DEAH_box_helicase_dom"/>
</dbReference>
<comment type="catalytic activity">
    <reaction evidence="8 9">
        <text>ATP + H2O = ADP + phosphate + H(+)</text>
        <dbReference type="Rhea" id="RHEA:13065"/>
        <dbReference type="ChEBI" id="CHEBI:15377"/>
        <dbReference type="ChEBI" id="CHEBI:15378"/>
        <dbReference type="ChEBI" id="CHEBI:30616"/>
        <dbReference type="ChEBI" id="CHEBI:43474"/>
        <dbReference type="ChEBI" id="CHEBI:456216"/>
        <dbReference type="EC" id="3.6.4.12"/>
    </reaction>
</comment>
<feature type="compositionally biased region" description="Basic and acidic residues" evidence="10">
    <location>
        <begin position="940"/>
        <end position="949"/>
    </location>
</feature>
<feature type="region of interest" description="Disordered" evidence="10">
    <location>
        <begin position="160"/>
        <end position="191"/>
    </location>
</feature>
<sequence length="1196" mass="132719">MSDSFYEGDDDEFADSAFLKELDVIEAAASQRPSTQPSKPSVFIAPSPPASESLPQQAARPRFKPAIRKKEASSDDFDEPFDIDAEELNRLDAFIADSYVGKAQPVAGPSRTRQTTLDGKILSPPLAAEPQVKRSFARTKSSGPIEPIAKTWDRTTFSETGFRSTKKKGAKAKDKDKDKGKGKNVTRDEDFDEDFGDEEMEFEQFPSPHVDGQTTFFSLIDTHELTPFSHSIVGPPPPMRLKPDLLAAKDWIFPLNHPRRDYQFNIVKKCLFQNTLVALPTGLGKTFVAGVIMLNYYRWFPEGRIFFVAPTKPLVAQQISACHEVCGIPGSDAALLTGEVPKSKRSGILSQKRVIYMTPQTLVNDLASGLIDPLSVILIVIDEAHRGSGDYAYSQVVRYMMAKNPHFRILALSATPGNTVEAVQRIVDSLHISHIEIRNEQSFDLQKYIFQKMEASASACYRTLKELKENLSTGEKNDDKYVHLLKNSDFMKLMEECERQESLGFSPHPKVKALVEIIMGHFNSPPSNPDTPAAGGTPDTTPSDTRVMIFVELREVVDEILGVLDQYKPMLRASMFVGQGVDRKGKKGMAQAKQLEIMRKFREGEFNVLVSTSVGEEGLDVGEIDRIICYDCSKSSIKMLQRVGRTGRKRTGYVDVLLSEEREERNWDKSKENYQDVQQTIICGNQLELYTDVERLLPDNIQPECLQITMPIEEYDPEANVTPRSRKGTTEKKRKRNNDINRNVPLGAFTGFVTASKLRPKAKGTKKAKKAKDLRDSDLEDDSDDEEIAHGLRDVISTPKKRKSRSSESKKPVQCSLLDMLNAPIPDRLEDDEDDLDIQNGLTPPNRRRRKDRDFSDSSNSPVSSVQPRKRRRTRVASSSSSSDSDTAKRHAPSRVTSLAGSSSSALALSRNGQKKTKWLLDSGSEAEILSGPLPSPKRVKPEVQKPDGVKFGFRSAKSLGVVESVSSSDEQEEESSTKADVGISSPLAKKEDGSDVPSSVPEPTYAVGRRATRKRIVQPDAPPSSPIDERKEASRRLVRRRSSSLMPPPIVSPLQGHIPKKPKLNMTDNPMLFDVEATHSGDEVSGGDGSDIDMAESDSDRHFLEELPETQVSPSYNQIAAYRAGLMTQALGNDSGPLFKTKKKRVGPFAGGRTQVSKPPDWSSSPVRGSEPDEYEMGSFVVQDDDMILEQSSEP</sequence>
<comment type="subcellular location">
    <subcellularLocation>
        <location evidence="1 9">Nucleus</location>
    </subcellularLocation>
</comment>
<dbReference type="GO" id="GO:0000400">
    <property type="term" value="F:four-way junction DNA binding"/>
    <property type="evidence" value="ECO:0007669"/>
    <property type="project" value="TreeGrafter"/>
</dbReference>
<gene>
    <name evidence="13" type="ORF">A7U60_g4295</name>
</gene>
<dbReference type="CDD" id="cd18033">
    <property type="entry name" value="DEXDc_FANCM"/>
    <property type="match status" value="1"/>
</dbReference>
<keyword evidence="3" id="KW-0547">Nucleotide-binding</keyword>
<dbReference type="PANTHER" id="PTHR14025:SF20">
    <property type="entry name" value="FANCONI ANEMIA GROUP M PROTEIN"/>
    <property type="match status" value="1"/>
</dbReference>
<dbReference type="InterPro" id="IPR001650">
    <property type="entry name" value="Helicase_C-like"/>
</dbReference>
<dbReference type="PROSITE" id="PS51194">
    <property type="entry name" value="HELICASE_CTER"/>
    <property type="match status" value="1"/>
</dbReference>
<dbReference type="GO" id="GO:0043138">
    <property type="term" value="F:3'-5' DNA helicase activity"/>
    <property type="evidence" value="ECO:0007669"/>
    <property type="project" value="TreeGrafter"/>
</dbReference>
<dbReference type="GO" id="GO:0005634">
    <property type="term" value="C:nucleus"/>
    <property type="evidence" value="ECO:0007669"/>
    <property type="project" value="UniProtKB-SubCell"/>
</dbReference>
<evidence type="ECO:0000259" key="11">
    <source>
        <dbReference type="PROSITE" id="PS51192"/>
    </source>
</evidence>
<dbReference type="InterPro" id="IPR014001">
    <property type="entry name" value="Helicase_ATP-bd"/>
</dbReference>
<evidence type="ECO:0000256" key="1">
    <source>
        <dbReference type="ARBA" id="ARBA00004123"/>
    </source>
</evidence>
<evidence type="ECO:0000256" key="4">
    <source>
        <dbReference type="ARBA" id="ARBA00022801"/>
    </source>
</evidence>
<dbReference type="PANTHER" id="PTHR14025">
    <property type="entry name" value="FANCONI ANEMIA GROUP M FANCM FAMILY MEMBER"/>
    <property type="match status" value="1"/>
</dbReference>
<feature type="compositionally biased region" description="Low complexity" evidence="10">
    <location>
        <begin position="898"/>
        <end position="910"/>
    </location>
</feature>
<accession>A0A9Q5N5J4</accession>
<evidence type="ECO:0000256" key="2">
    <source>
        <dbReference type="ARBA" id="ARBA00009889"/>
    </source>
</evidence>
<evidence type="ECO:0000256" key="9">
    <source>
        <dbReference type="RuleBase" id="RU367027"/>
    </source>
</evidence>
<feature type="region of interest" description="Disordered" evidence="10">
    <location>
        <begin position="28"/>
        <end position="81"/>
    </location>
</feature>
<comment type="function">
    <text evidence="9">ATP-dependent DNA helicase involved in DNA damage repair by homologous recombination and in genome maintenance. Capable of unwinding D-loops. Plays a role in limiting crossover recombinants during mitotic DNA double-strand break (DSB) repair. Component of a FANCM-MHF complex which promotes gene conversion at blocked replication forks, probably by reversal of the stalled fork.</text>
</comment>
<evidence type="ECO:0000256" key="10">
    <source>
        <dbReference type="SAM" id="MobiDB-lite"/>
    </source>
</evidence>
<keyword evidence="4 13" id="KW-0378">Hydrolase</keyword>
<feature type="compositionally biased region" description="Basic residues" evidence="10">
    <location>
        <begin position="724"/>
        <end position="736"/>
    </location>
</feature>
<feature type="compositionally biased region" description="Basic residues" evidence="10">
    <location>
        <begin position="759"/>
        <end position="770"/>
    </location>
</feature>
<comment type="subunit">
    <text evidence="9">Interacts with the MHF histone-fold complex to form the FANCM-MHF complex.</text>
</comment>
<reference evidence="13" key="1">
    <citation type="submission" date="2016-06" db="EMBL/GenBank/DDBJ databases">
        <title>Draft Genome sequence of the fungus Inonotus baumii.</title>
        <authorList>
            <person name="Zhu H."/>
            <person name="Lin W."/>
        </authorList>
    </citation>
    <scope>NUCLEOTIDE SEQUENCE</scope>
    <source>
        <strain evidence="13">821</strain>
    </source>
</reference>
<dbReference type="GO" id="GO:0009378">
    <property type="term" value="F:four-way junction helicase activity"/>
    <property type="evidence" value="ECO:0007669"/>
    <property type="project" value="TreeGrafter"/>
</dbReference>
<feature type="compositionally biased region" description="Basic and acidic residues" evidence="10">
    <location>
        <begin position="171"/>
        <end position="188"/>
    </location>
</feature>
<dbReference type="SMART" id="SM00487">
    <property type="entry name" value="DEXDc"/>
    <property type="match status" value="1"/>
</dbReference>
<dbReference type="InterPro" id="IPR044749">
    <property type="entry name" value="FANCM_DEXDc"/>
</dbReference>
<evidence type="ECO:0000256" key="8">
    <source>
        <dbReference type="ARBA" id="ARBA00047995"/>
    </source>
</evidence>
<dbReference type="SUPFAM" id="SSF52540">
    <property type="entry name" value="P-loop containing nucleoside triphosphate hydrolases"/>
    <property type="match status" value="1"/>
</dbReference>
<dbReference type="Pfam" id="PF00271">
    <property type="entry name" value="Helicase_C"/>
    <property type="match status" value="1"/>
</dbReference>
<evidence type="ECO:0000256" key="5">
    <source>
        <dbReference type="ARBA" id="ARBA00022806"/>
    </source>
</evidence>
<dbReference type="FunFam" id="3.40.50.300:FF:000861">
    <property type="entry name" value="Fanconi anemia, complementation group M"/>
    <property type="match status" value="1"/>
</dbReference>
<evidence type="ECO:0000313" key="14">
    <source>
        <dbReference type="Proteomes" id="UP000757232"/>
    </source>
</evidence>
<dbReference type="Gene3D" id="3.40.50.300">
    <property type="entry name" value="P-loop containing nucleotide triphosphate hydrolases"/>
    <property type="match status" value="2"/>
</dbReference>
<feature type="region of interest" description="Disordered" evidence="10">
    <location>
        <begin position="716"/>
        <end position="745"/>
    </location>
</feature>
<dbReference type="Pfam" id="PF00270">
    <property type="entry name" value="DEAD"/>
    <property type="match status" value="1"/>
</dbReference>
<dbReference type="GO" id="GO:0036297">
    <property type="term" value="P:interstrand cross-link repair"/>
    <property type="evidence" value="ECO:0007669"/>
    <property type="project" value="UniProtKB-ARBA"/>
</dbReference>
<dbReference type="AlphaFoldDB" id="A0A9Q5N5J4"/>
<dbReference type="Proteomes" id="UP000757232">
    <property type="component" value="Unassembled WGS sequence"/>
</dbReference>
<evidence type="ECO:0000256" key="6">
    <source>
        <dbReference type="ARBA" id="ARBA00022840"/>
    </source>
</evidence>
<comment type="caution">
    <text evidence="13">The sequence shown here is derived from an EMBL/GenBank/DDBJ whole genome shotgun (WGS) entry which is preliminary data.</text>
</comment>
<dbReference type="GO" id="GO:0016787">
    <property type="term" value="F:hydrolase activity"/>
    <property type="evidence" value="ECO:0007669"/>
    <property type="project" value="UniProtKB-KW"/>
</dbReference>
<evidence type="ECO:0000313" key="13">
    <source>
        <dbReference type="EMBL" id="OCB88592.1"/>
    </source>
</evidence>
<dbReference type="EMBL" id="LNZH02000176">
    <property type="protein sequence ID" value="OCB88592.1"/>
    <property type="molecule type" value="Genomic_DNA"/>
</dbReference>
<evidence type="ECO:0000259" key="12">
    <source>
        <dbReference type="PROSITE" id="PS51194"/>
    </source>
</evidence>
<evidence type="ECO:0000256" key="7">
    <source>
        <dbReference type="ARBA" id="ARBA00023242"/>
    </source>
</evidence>
<keyword evidence="7" id="KW-0539">Nucleus</keyword>
<keyword evidence="5" id="KW-0347">Helicase</keyword>
<evidence type="ECO:0000256" key="3">
    <source>
        <dbReference type="ARBA" id="ARBA00022741"/>
    </source>
</evidence>
<organism evidence="13 14">
    <name type="scientific">Sanghuangporus baumii</name>
    <name type="common">Phellinus baumii</name>
    <dbReference type="NCBI Taxonomy" id="108892"/>
    <lineage>
        <taxon>Eukaryota</taxon>
        <taxon>Fungi</taxon>
        <taxon>Dikarya</taxon>
        <taxon>Basidiomycota</taxon>
        <taxon>Agaricomycotina</taxon>
        <taxon>Agaricomycetes</taxon>
        <taxon>Hymenochaetales</taxon>
        <taxon>Hymenochaetaceae</taxon>
        <taxon>Sanghuangporus</taxon>
    </lineage>
</organism>
<keyword evidence="6" id="KW-0067">ATP-binding</keyword>
<feature type="compositionally biased region" description="Acidic residues" evidence="10">
    <location>
        <begin position="778"/>
        <end position="787"/>
    </location>
</feature>
<dbReference type="GO" id="GO:0045003">
    <property type="term" value="P:double-strand break repair via synthesis-dependent strand annealing"/>
    <property type="evidence" value="ECO:0007669"/>
    <property type="project" value="TreeGrafter"/>
</dbReference>
<dbReference type="InterPro" id="IPR027417">
    <property type="entry name" value="P-loop_NTPase"/>
</dbReference>
<dbReference type="EC" id="3.6.4.12" evidence="9"/>
<comment type="similarity">
    <text evidence="2 9">Belongs to the DEAD box helicase family. DEAH subfamily. FANCM sub-subfamily.</text>
</comment>
<feature type="region of interest" description="Disordered" evidence="10">
    <location>
        <begin position="522"/>
        <end position="542"/>
    </location>
</feature>
<dbReference type="SMART" id="SM00490">
    <property type="entry name" value="HELICc"/>
    <property type="match status" value="1"/>
</dbReference>
<feature type="region of interest" description="Disordered" evidence="10">
    <location>
        <begin position="104"/>
        <end position="145"/>
    </location>
</feature>
<feature type="region of interest" description="Disordered" evidence="10">
    <location>
        <begin position="759"/>
        <end position="1069"/>
    </location>
</feature>
<feature type="compositionally biased region" description="Polar residues" evidence="10">
    <location>
        <begin position="1155"/>
        <end position="1168"/>
    </location>
</feature>
<proteinExistence type="inferred from homology"/>
<feature type="domain" description="Helicase C-terminal" evidence="12">
    <location>
        <begin position="510"/>
        <end position="697"/>
    </location>
</feature>